<evidence type="ECO:0008006" key="3">
    <source>
        <dbReference type="Google" id="ProtNLM"/>
    </source>
</evidence>
<sequence>MSILITNEEYRQDSYALLNQYKESMSYLASVFNDDYQKSDSVTKLSWKSFAFYNKCIKSLQANDADSGLQFFQEAKQNERQGSEGFRVSGFSENNRKEEIDLVADEVREEASGKISIGFISADVAEVEKAKLIEGIELLKAQSLDLYNEAEILIDEIVLTGPGDEYHVRSASSYNLLGLVLIWADEVHSPIYYAQQVVHEAAHLRLFLKSTDDKFVLNPESELYTAPFRPDARPMLGIFHALFVLARIALAMSGLGKIAPGKLAEEALEKGRVAEKRFFATAAQIKRDGVLTPMGQQIFDECLQEMTKISPFRNVYDDMLKSGF</sequence>
<dbReference type="Proteomes" id="UP000033662">
    <property type="component" value="Unassembled WGS sequence"/>
</dbReference>
<evidence type="ECO:0000313" key="1">
    <source>
        <dbReference type="EMBL" id="KKA05892.1"/>
    </source>
</evidence>
<dbReference type="OrthoDB" id="9769264at2"/>
<name>A0A0F4XIR3_9PSED</name>
<accession>A0A0F4XIR3</accession>
<dbReference type="AlphaFoldDB" id="A0A0F4XIR3"/>
<dbReference type="PATRIC" id="fig|132476.4.peg.2745"/>
<dbReference type="InterPro" id="IPR026337">
    <property type="entry name" value="AKG_HExxH"/>
</dbReference>
<proteinExistence type="predicted"/>
<evidence type="ECO:0000313" key="2">
    <source>
        <dbReference type="Proteomes" id="UP000033662"/>
    </source>
</evidence>
<reference evidence="1 2" key="1">
    <citation type="submission" date="2015-03" db="EMBL/GenBank/DDBJ databases">
        <title>Pseudomonas fluorescens 1855-344 Genome sequencing and assembly.</title>
        <authorList>
            <person name="Eng W.W.H."/>
            <person name="Gan H.M."/>
            <person name="Savka M.A."/>
        </authorList>
    </citation>
    <scope>NUCLEOTIDE SEQUENCE [LARGE SCALE GENOMIC DNA]</scope>
    <source>
        <strain evidence="1 2">1855-344</strain>
    </source>
</reference>
<protein>
    <recommendedName>
        <fullName evidence="3">HEXXH motif-containing protein</fullName>
    </recommendedName>
</protein>
<comment type="caution">
    <text evidence="1">The sequence shown here is derived from an EMBL/GenBank/DDBJ whole genome shotgun (WGS) entry which is preliminary data.</text>
</comment>
<dbReference type="NCBIfam" id="TIGR04267">
    <property type="entry name" value="mod_HExxH"/>
    <property type="match status" value="1"/>
</dbReference>
<dbReference type="EMBL" id="JZXC01000022">
    <property type="protein sequence ID" value="KKA05892.1"/>
    <property type="molecule type" value="Genomic_DNA"/>
</dbReference>
<gene>
    <name evidence="1" type="ORF">VP02_20525</name>
</gene>
<organism evidence="1 2">
    <name type="scientific">Pseudomonas kilonensis</name>
    <dbReference type="NCBI Taxonomy" id="132476"/>
    <lineage>
        <taxon>Bacteria</taxon>
        <taxon>Pseudomonadati</taxon>
        <taxon>Pseudomonadota</taxon>
        <taxon>Gammaproteobacteria</taxon>
        <taxon>Pseudomonadales</taxon>
        <taxon>Pseudomonadaceae</taxon>
        <taxon>Pseudomonas</taxon>
    </lineage>
</organism>